<dbReference type="GO" id="GO:0006120">
    <property type="term" value="P:mitochondrial electron transport, NADH to ubiquinone"/>
    <property type="evidence" value="ECO:0007669"/>
    <property type="project" value="TreeGrafter"/>
</dbReference>
<dbReference type="Pfam" id="PF08547">
    <property type="entry name" value="CIA30"/>
    <property type="match status" value="1"/>
</dbReference>
<evidence type="ECO:0000313" key="6">
    <source>
        <dbReference type="EMBL" id="KAF5342149.1"/>
    </source>
</evidence>
<feature type="domain" description="NADH:ubiquinone oxidoreductase intermediate-associated protein 30" evidence="5">
    <location>
        <begin position="65"/>
        <end position="252"/>
    </location>
</feature>
<comment type="similarity">
    <text evidence="2">Belongs to the CIA30 family.</text>
</comment>
<dbReference type="AlphaFoldDB" id="A0A8H5FMC6"/>
<dbReference type="SUPFAM" id="SSF49785">
    <property type="entry name" value="Galactose-binding domain-like"/>
    <property type="match status" value="1"/>
</dbReference>
<gene>
    <name evidence="6" type="ORF">D9611_001601</name>
</gene>
<keyword evidence="3" id="KW-0496">Mitochondrion</keyword>
<dbReference type="Proteomes" id="UP000541558">
    <property type="component" value="Unassembled WGS sequence"/>
</dbReference>
<proteinExistence type="inferred from homology"/>
<evidence type="ECO:0000259" key="5">
    <source>
        <dbReference type="Pfam" id="PF08547"/>
    </source>
</evidence>
<comment type="caution">
    <text evidence="6">The sequence shown here is derived from an EMBL/GenBank/DDBJ whole genome shotgun (WGS) entry which is preliminary data.</text>
</comment>
<dbReference type="EMBL" id="JAACJK010000001">
    <property type="protein sequence ID" value="KAF5342149.1"/>
    <property type="molecule type" value="Genomic_DNA"/>
</dbReference>
<dbReference type="GO" id="GO:0005739">
    <property type="term" value="C:mitochondrion"/>
    <property type="evidence" value="ECO:0007669"/>
    <property type="project" value="UniProtKB-SubCell"/>
</dbReference>
<evidence type="ECO:0000256" key="1">
    <source>
        <dbReference type="ARBA" id="ARBA00004173"/>
    </source>
</evidence>
<dbReference type="PANTHER" id="PTHR13194:SF18">
    <property type="entry name" value="COMPLEX I INTERMEDIATE-ASSOCIATED PROTEIN 30, MITOCHONDRIAL"/>
    <property type="match status" value="1"/>
</dbReference>
<reference evidence="6 7" key="1">
    <citation type="journal article" date="2020" name="ISME J.">
        <title>Uncovering the hidden diversity of litter-decomposition mechanisms in mushroom-forming fungi.</title>
        <authorList>
            <person name="Floudas D."/>
            <person name="Bentzer J."/>
            <person name="Ahren D."/>
            <person name="Johansson T."/>
            <person name="Persson P."/>
            <person name="Tunlid A."/>
        </authorList>
    </citation>
    <scope>NUCLEOTIDE SEQUENCE [LARGE SCALE GENOMIC DNA]</scope>
    <source>
        <strain evidence="6 7">CBS 175.51</strain>
    </source>
</reference>
<dbReference type="GO" id="GO:0010257">
    <property type="term" value="P:NADH dehydrogenase complex assembly"/>
    <property type="evidence" value="ECO:0007669"/>
    <property type="project" value="TreeGrafter"/>
</dbReference>
<accession>A0A8H5FMC6</accession>
<dbReference type="InterPro" id="IPR008979">
    <property type="entry name" value="Galactose-bd-like_sf"/>
</dbReference>
<dbReference type="OrthoDB" id="42561at2759"/>
<sequence>MSAINCSRLQSVRRAHDSEPPSTIAIMSHFSRYIDRSVKLVSESLTNMILMRGADAPSRAPRTLWTFNSKEDISQYTTGSDMDIGGNSTVNLDLDENPKHNAKIGRKATGVFWGEMRLDVRPGYEHKMRGGYAGFRNKNRPTVFGDLMDDASLHEYLALRLRLGGDPRTRNSYYVNIQVDSAFNTDLWQHRLYFRRQDSEWEDIFIPFKNFVRTDYGQMSEKQLKMVRERVKTIGISMLGGNSGVAGKYELGIDSIRLVNEEDVTHEPLIPTKEKEAELNEKESS</sequence>
<name>A0A8H5FMC6_9AGAR</name>
<dbReference type="PANTHER" id="PTHR13194">
    <property type="entry name" value="COMPLEX I INTERMEDIATE-ASSOCIATED PROTEIN 30"/>
    <property type="match status" value="1"/>
</dbReference>
<protein>
    <recommendedName>
        <fullName evidence="5">NADH:ubiquinone oxidoreductase intermediate-associated protein 30 domain-containing protein</fullName>
    </recommendedName>
</protein>
<dbReference type="GO" id="GO:0051082">
    <property type="term" value="F:unfolded protein binding"/>
    <property type="evidence" value="ECO:0007669"/>
    <property type="project" value="TreeGrafter"/>
</dbReference>
<organism evidence="6 7">
    <name type="scientific">Ephemerocybe angulata</name>
    <dbReference type="NCBI Taxonomy" id="980116"/>
    <lineage>
        <taxon>Eukaryota</taxon>
        <taxon>Fungi</taxon>
        <taxon>Dikarya</taxon>
        <taxon>Basidiomycota</taxon>
        <taxon>Agaricomycotina</taxon>
        <taxon>Agaricomycetes</taxon>
        <taxon>Agaricomycetidae</taxon>
        <taxon>Agaricales</taxon>
        <taxon>Agaricineae</taxon>
        <taxon>Psathyrellaceae</taxon>
        <taxon>Ephemerocybe</taxon>
    </lineage>
</organism>
<dbReference type="InterPro" id="IPR039131">
    <property type="entry name" value="NDUFAF1"/>
</dbReference>
<comment type="subcellular location">
    <subcellularLocation>
        <location evidence="1">Mitochondrion</location>
    </subcellularLocation>
</comment>
<evidence type="ECO:0000256" key="2">
    <source>
        <dbReference type="ARBA" id="ARBA00007884"/>
    </source>
</evidence>
<evidence type="ECO:0000256" key="4">
    <source>
        <dbReference type="ARBA" id="ARBA00023186"/>
    </source>
</evidence>
<keyword evidence="7" id="KW-1185">Reference proteome</keyword>
<dbReference type="InterPro" id="IPR013857">
    <property type="entry name" value="NADH-UbQ_OxRdtase-assoc_prot30"/>
</dbReference>
<keyword evidence="4" id="KW-0143">Chaperone</keyword>
<evidence type="ECO:0000256" key="3">
    <source>
        <dbReference type="ARBA" id="ARBA00023128"/>
    </source>
</evidence>
<evidence type="ECO:0000313" key="7">
    <source>
        <dbReference type="Proteomes" id="UP000541558"/>
    </source>
</evidence>